<dbReference type="Gene3D" id="3.40.50.300">
    <property type="entry name" value="P-loop containing nucleotide triphosphate hydrolases"/>
    <property type="match status" value="1"/>
</dbReference>
<dbReference type="Proteomes" id="UP001291623">
    <property type="component" value="Unassembled WGS sequence"/>
</dbReference>
<comment type="caution">
    <text evidence="1">The sequence shown here is derived from an EMBL/GenBank/DDBJ whole genome shotgun (WGS) entry which is preliminary data.</text>
</comment>
<name>A0AAE1SU42_9SOLA</name>
<reference evidence="1" key="1">
    <citation type="submission" date="2023-12" db="EMBL/GenBank/DDBJ databases">
        <title>Genome assembly of Anisodus tanguticus.</title>
        <authorList>
            <person name="Wang Y.-J."/>
        </authorList>
    </citation>
    <scope>NUCLEOTIDE SEQUENCE</scope>
    <source>
        <strain evidence="1">KB-2021</strain>
        <tissue evidence="1">Leaf</tissue>
    </source>
</reference>
<proteinExistence type="predicted"/>
<dbReference type="PANTHER" id="PTHR47746">
    <property type="entry name" value="ZF-RVT DOMAIN-CONTAINING PROTEIN"/>
    <property type="match status" value="1"/>
</dbReference>
<organism evidence="1 2">
    <name type="scientific">Anisodus tanguticus</name>
    <dbReference type="NCBI Taxonomy" id="243964"/>
    <lineage>
        <taxon>Eukaryota</taxon>
        <taxon>Viridiplantae</taxon>
        <taxon>Streptophyta</taxon>
        <taxon>Embryophyta</taxon>
        <taxon>Tracheophyta</taxon>
        <taxon>Spermatophyta</taxon>
        <taxon>Magnoliopsida</taxon>
        <taxon>eudicotyledons</taxon>
        <taxon>Gunneridae</taxon>
        <taxon>Pentapetalae</taxon>
        <taxon>asterids</taxon>
        <taxon>lamiids</taxon>
        <taxon>Solanales</taxon>
        <taxon>Solanaceae</taxon>
        <taxon>Solanoideae</taxon>
        <taxon>Hyoscyameae</taxon>
        <taxon>Anisodus</taxon>
    </lineage>
</organism>
<dbReference type="EMBL" id="JAVYJV010000003">
    <property type="protein sequence ID" value="KAK4375272.1"/>
    <property type="molecule type" value="Genomic_DNA"/>
</dbReference>
<sequence length="220" mass="25086">MADMEGHLCNREPESIEYLFFKCYFSDDIWSRLLGWLGINRMSLRWSDEITWAVQNASVTSCKAEIFRMVLSGCIYQIWLERNQRIFLGKACIVDNNLRRIAQDIHVRGEGFTKIAGQLRSLNVYPLSSLVVVDDDISGDDSYDGQERLRCDILSSDIRLGRDPNLTHCAVKLRLHTHHQNVESVLSLYKDITVTVDGSVSKEEVFAQIDGALSQLLEAK</sequence>
<dbReference type="PANTHER" id="PTHR47746:SF79">
    <property type="entry name" value="ORF147A PROTEIN"/>
    <property type="match status" value="1"/>
</dbReference>
<evidence type="ECO:0000313" key="2">
    <source>
        <dbReference type="Proteomes" id="UP001291623"/>
    </source>
</evidence>
<evidence type="ECO:0008006" key="3">
    <source>
        <dbReference type="Google" id="ProtNLM"/>
    </source>
</evidence>
<protein>
    <recommendedName>
        <fullName evidence="3">Reverse transcriptase zinc-binding domain-containing protein</fullName>
    </recommendedName>
</protein>
<gene>
    <name evidence="1" type="ORF">RND71_005949</name>
</gene>
<evidence type="ECO:0000313" key="1">
    <source>
        <dbReference type="EMBL" id="KAK4375272.1"/>
    </source>
</evidence>
<keyword evidence="2" id="KW-1185">Reference proteome</keyword>
<dbReference type="AlphaFoldDB" id="A0AAE1SU42"/>
<dbReference type="InterPro" id="IPR027417">
    <property type="entry name" value="P-loop_NTPase"/>
</dbReference>
<accession>A0AAE1SU42</accession>